<gene>
    <name evidence="2" type="ORF">E2C01_042291</name>
</gene>
<comment type="caution">
    <text evidence="2">The sequence shown here is derived from an EMBL/GenBank/DDBJ whole genome shotgun (WGS) entry which is preliminary data.</text>
</comment>
<evidence type="ECO:0000313" key="3">
    <source>
        <dbReference type="Proteomes" id="UP000324222"/>
    </source>
</evidence>
<dbReference type="AlphaFoldDB" id="A0A5B7FT17"/>
<reference evidence="2 3" key="1">
    <citation type="submission" date="2019-05" db="EMBL/GenBank/DDBJ databases">
        <title>Another draft genome of Portunus trituberculatus and its Hox gene families provides insights of decapod evolution.</title>
        <authorList>
            <person name="Jeong J.-H."/>
            <person name="Song I."/>
            <person name="Kim S."/>
            <person name="Choi T."/>
            <person name="Kim D."/>
            <person name="Ryu S."/>
            <person name="Kim W."/>
        </authorList>
    </citation>
    <scope>NUCLEOTIDE SEQUENCE [LARGE SCALE GENOMIC DNA]</scope>
    <source>
        <tissue evidence="2">Muscle</tissue>
    </source>
</reference>
<evidence type="ECO:0000256" key="1">
    <source>
        <dbReference type="SAM" id="MobiDB-lite"/>
    </source>
</evidence>
<sequence>MAGEALGPARPATASLRRSTSTRASSSPNRRTAAASSTDAGASPPPSAISPPLGLERDDEESAMASVKDSGAQLQLVEEDLELSRLRYGKSHKPLELL</sequence>
<organism evidence="2 3">
    <name type="scientific">Portunus trituberculatus</name>
    <name type="common">Swimming crab</name>
    <name type="synonym">Neptunus trituberculatus</name>
    <dbReference type="NCBI Taxonomy" id="210409"/>
    <lineage>
        <taxon>Eukaryota</taxon>
        <taxon>Metazoa</taxon>
        <taxon>Ecdysozoa</taxon>
        <taxon>Arthropoda</taxon>
        <taxon>Crustacea</taxon>
        <taxon>Multicrustacea</taxon>
        <taxon>Malacostraca</taxon>
        <taxon>Eumalacostraca</taxon>
        <taxon>Eucarida</taxon>
        <taxon>Decapoda</taxon>
        <taxon>Pleocyemata</taxon>
        <taxon>Brachyura</taxon>
        <taxon>Eubrachyura</taxon>
        <taxon>Portunoidea</taxon>
        <taxon>Portunidae</taxon>
        <taxon>Portuninae</taxon>
        <taxon>Portunus</taxon>
    </lineage>
</organism>
<name>A0A5B7FT17_PORTR</name>
<feature type="compositionally biased region" description="Low complexity" evidence="1">
    <location>
        <begin position="8"/>
        <end position="42"/>
    </location>
</feature>
<keyword evidence="3" id="KW-1185">Reference proteome</keyword>
<protein>
    <submittedName>
        <fullName evidence="2">Uncharacterized protein</fullName>
    </submittedName>
</protein>
<dbReference type="Proteomes" id="UP000324222">
    <property type="component" value="Unassembled WGS sequence"/>
</dbReference>
<proteinExistence type="predicted"/>
<dbReference type="EMBL" id="VSRR010008325">
    <property type="protein sequence ID" value="MPC48517.1"/>
    <property type="molecule type" value="Genomic_DNA"/>
</dbReference>
<evidence type="ECO:0000313" key="2">
    <source>
        <dbReference type="EMBL" id="MPC48517.1"/>
    </source>
</evidence>
<accession>A0A5B7FT17</accession>
<feature type="region of interest" description="Disordered" evidence="1">
    <location>
        <begin position="1"/>
        <end position="71"/>
    </location>
</feature>